<accession>A0A7G2FNI8</accession>
<protein>
    <submittedName>
        <fullName evidence="1">(thale cress) hypothetical protein</fullName>
    </submittedName>
</protein>
<geneLocation type="mitochondrion" evidence="1"/>
<gene>
    <name evidence="1" type="ORF">AT9943_LOCUS23419</name>
</gene>
<sequence length="209" mass="23778">MWSGGSLGEEKQATLRLPPIYKRQWETAASARFVTVGSRNQAFLYSFFQKGLRFITPKAFSELLKLSREYQMLTVTKVTDFRWTRSQRVQSKSVTSLRLQKRSPTLIVGPKEPCCLLAIFPRSCTARAQPRPASPFPLPPLTVQNSEAVWSIAKCWKGTNALPSYDRGMRRTDRDGHTDFFIRPTADRLQTTLPVADLPRGVTLYMVFS</sequence>
<evidence type="ECO:0000313" key="2">
    <source>
        <dbReference type="Proteomes" id="UP000516314"/>
    </source>
</evidence>
<reference evidence="1 2" key="1">
    <citation type="submission" date="2020-09" db="EMBL/GenBank/DDBJ databases">
        <authorList>
            <person name="Ashkenazy H."/>
        </authorList>
    </citation>
    <scope>NUCLEOTIDE SEQUENCE [LARGE SCALE GENOMIC DNA]</scope>
    <source>
        <strain evidence="2">cv. Cdm-0</strain>
    </source>
</reference>
<dbReference type="AlphaFoldDB" id="A0A7G2FNI8"/>
<proteinExistence type="predicted"/>
<keyword evidence="1" id="KW-0496">Mitochondrion</keyword>
<dbReference type="Proteomes" id="UP000516314">
    <property type="component" value="Mitochondrion MT"/>
</dbReference>
<name>A0A7G2FNI8_ARATH</name>
<organism evidence="1 2">
    <name type="scientific">Arabidopsis thaliana</name>
    <name type="common">Mouse-ear cress</name>
    <dbReference type="NCBI Taxonomy" id="3702"/>
    <lineage>
        <taxon>Eukaryota</taxon>
        <taxon>Viridiplantae</taxon>
        <taxon>Streptophyta</taxon>
        <taxon>Embryophyta</taxon>
        <taxon>Tracheophyta</taxon>
        <taxon>Spermatophyta</taxon>
        <taxon>Magnoliopsida</taxon>
        <taxon>eudicotyledons</taxon>
        <taxon>Gunneridae</taxon>
        <taxon>Pentapetalae</taxon>
        <taxon>rosids</taxon>
        <taxon>malvids</taxon>
        <taxon>Brassicales</taxon>
        <taxon>Brassicaceae</taxon>
        <taxon>Camelineae</taxon>
        <taxon>Arabidopsis</taxon>
    </lineage>
</organism>
<dbReference type="EMBL" id="LR881472">
    <property type="protein sequence ID" value="CAD5336211.1"/>
    <property type="molecule type" value="Genomic_DNA"/>
</dbReference>
<evidence type="ECO:0000313" key="1">
    <source>
        <dbReference type="EMBL" id="CAD5336211.1"/>
    </source>
</evidence>